<sequence>MLCIVLQHSSADLFIPRSAKPKIMAFQLPSDNIRMNTFAALHTSLRLAYIVNNAGLAEL</sequence>
<evidence type="ECO:0000313" key="2">
    <source>
        <dbReference type="Proteomes" id="UP001062846"/>
    </source>
</evidence>
<dbReference type="EMBL" id="CM046395">
    <property type="protein sequence ID" value="KAI8540696.1"/>
    <property type="molecule type" value="Genomic_DNA"/>
</dbReference>
<gene>
    <name evidence="1" type="ORF">RHMOL_Rhmol08G0006100</name>
</gene>
<organism evidence="1 2">
    <name type="scientific">Rhododendron molle</name>
    <name type="common">Chinese azalea</name>
    <name type="synonym">Azalea mollis</name>
    <dbReference type="NCBI Taxonomy" id="49168"/>
    <lineage>
        <taxon>Eukaryota</taxon>
        <taxon>Viridiplantae</taxon>
        <taxon>Streptophyta</taxon>
        <taxon>Embryophyta</taxon>
        <taxon>Tracheophyta</taxon>
        <taxon>Spermatophyta</taxon>
        <taxon>Magnoliopsida</taxon>
        <taxon>eudicotyledons</taxon>
        <taxon>Gunneridae</taxon>
        <taxon>Pentapetalae</taxon>
        <taxon>asterids</taxon>
        <taxon>Ericales</taxon>
        <taxon>Ericaceae</taxon>
        <taxon>Ericoideae</taxon>
        <taxon>Rhodoreae</taxon>
        <taxon>Rhododendron</taxon>
    </lineage>
</organism>
<comment type="caution">
    <text evidence="1">The sequence shown here is derived from an EMBL/GenBank/DDBJ whole genome shotgun (WGS) entry which is preliminary data.</text>
</comment>
<dbReference type="Proteomes" id="UP001062846">
    <property type="component" value="Chromosome 8"/>
</dbReference>
<keyword evidence="2" id="KW-1185">Reference proteome</keyword>
<protein>
    <submittedName>
        <fullName evidence="1">Uncharacterized protein</fullName>
    </submittedName>
</protein>
<reference evidence="1" key="1">
    <citation type="submission" date="2022-02" db="EMBL/GenBank/DDBJ databases">
        <title>Plant Genome Project.</title>
        <authorList>
            <person name="Zhang R.-G."/>
        </authorList>
    </citation>
    <scope>NUCLEOTIDE SEQUENCE</scope>
    <source>
        <strain evidence="1">AT1</strain>
    </source>
</reference>
<proteinExistence type="predicted"/>
<evidence type="ECO:0000313" key="1">
    <source>
        <dbReference type="EMBL" id="KAI8540696.1"/>
    </source>
</evidence>
<name>A0ACC0MJE3_RHOML</name>
<accession>A0ACC0MJE3</accession>